<evidence type="ECO:0000313" key="2">
    <source>
        <dbReference type="Proteomes" id="UP000464178"/>
    </source>
</evidence>
<dbReference type="Proteomes" id="UP000464178">
    <property type="component" value="Chromosome"/>
</dbReference>
<organism evidence="1 2">
    <name type="scientific">Gemmata massiliana</name>
    <dbReference type="NCBI Taxonomy" id="1210884"/>
    <lineage>
        <taxon>Bacteria</taxon>
        <taxon>Pseudomonadati</taxon>
        <taxon>Planctomycetota</taxon>
        <taxon>Planctomycetia</taxon>
        <taxon>Gemmatales</taxon>
        <taxon>Gemmataceae</taxon>
        <taxon>Gemmata</taxon>
    </lineage>
</organism>
<protein>
    <submittedName>
        <fullName evidence="1">Uncharacterized protein</fullName>
    </submittedName>
</protein>
<dbReference type="KEGG" id="gms:SOIL9_08390"/>
<name>A0A6P2D798_9BACT</name>
<dbReference type="EMBL" id="LR593886">
    <property type="protein sequence ID" value="VTR97201.1"/>
    <property type="molecule type" value="Genomic_DNA"/>
</dbReference>
<accession>A0A6P2D798</accession>
<dbReference type="RefSeq" id="WP_232069824.1">
    <property type="nucleotide sequence ID" value="NZ_LR593886.1"/>
</dbReference>
<sequence length="206" mass="22802">MTEEEWLKCTTPVSLLEFISAANQRKLRAFAIACCRRIAPFIDDPRMIAALDAAEQFVDGATSSDLLTEHHRAVSDSYSDAQYEQAWAAIWCASRAEVGWNVSSHAVQVLEFEKWGSEYSAHCDLIRDIFGSPFCPVTFSPEWLTTTATAIAAQMYQSRDFSAMPILADALQDTGCDNPDVLNHCRDAGATHVRGCWVVDMVLGKS</sequence>
<reference evidence="1 2" key="1">
    <citation type="submission" date="2019-05" db="EMBL/GenBank/DDBJ databases">
        <authorList>
            <consortium name="Science for Life Laboratories"/>
        </authorList>
    </citation>
    <scope>NUCLEOTIDE SEQUENCE [LARGE SCALE GENOMIC DNA]</scope>
    <source>
        <strain evidence="1">Soil9</strain>
    </source>
</reference>
<gene>
    <name evidence="1" type="ORF">SOIL9_08390</name>
</gene>
<proteinExistence type="predicted"/>
<dbReference type="AlphaFoldDB" id="A0A6P2D798"/>
<keyword evidence="2" id="KW-1185">Reference proteome</keyword>
<evidence type="ECO:0000313" key="1">
    <source>
        <dbReference type="EMBL" id="VTR97201.1"/>
    </source>
</evidence>